<keyword evidence="5" id="KW-1185">Reference proteome</keyword>
<accession>A0A5C7B6Y2</accession>
<comment type="caution">
    <text evidence="4">The sequence shown here is derived from an EMBL/GenBank/DDBJ whole genome shotgun (WGS) entry which is preliminary data.</text>
</comment>
<dbReference type="Pfam" id="PF13778">
    <property type="entry name" value="DUF4174"/>
    <property type="match status" value="1"/>
</dbReference>
<dbReference type="Proteomes" id="UP000321938">
    <property type="component" value="Unassembled WGS sequence"/>
</dbReference>
<organism evidence="4 5">
    <name type="scientific">Psychroserpens burtonensis</name>
    <dbReference type="NCBI Taxonomy" id="49278"/>
    <lineage>
        <taxon>Bacteria</taxon>
        <taxon>Pseudomonadati</taxon>
        <taxon>Bacteroidota</taxon>
        <taxon>Flavobacteriia</taxon>
        <taxon>Flavobacteriales</taxon>
        <taxon>Flavobacteriaceae</taxon>
        <taxon>Psychroserpens</taxon>
    </lineage>
</organism>
<sequence length="144" mass="17020">MKLHNILLCSLITFLSFQMNAQDLLKHQWKDRVLLIATNNTNTPKFQNQLKTLQNQEKNLKYRKLIIYQITPSYYSQRVSEENKWTKRPELYQKMKTNDNTFEVILIGLDGGEKLRQNELLTTNKLFAIIDGMPMRRAETGNKN</sequence>
<evidence type="ECO:0000259" key="3">
    <source>
        <dbReference type="Pfam" id="PF13778"/>
    </source>
</evidence>
<dbReference type="AlphaFoldDB" id="A0A5C7B6Y2"/>
<keyword evidence="1 2" id="KW-0732">Signal</keyword>
<name>A0A5C7B6Y2_9FLAO</name>
<dbReference type="EMBL" id="VOSB01000011">
    <property type="protein sequence ID" value="TXE17662.1"/>
    <property type="molecule type" value="Genomic_DNA"/>
</dbReference>
<evidence type="ECO:0000256" key="2">
    <source>
        <dbReference type="SAM" id="SignalP"/>
    </source>
</evidence>
<reference evidence="4 5" key="1">
    <citation type="submission" date="2019-08" db="EMBL/GenBank/DDBJ databases">
        <title>Genome of Psychroserpens burtonensis ACAM 167.</title>
        <authorList>
            <person name="Bowman J.P."/>
        </authorList>
    </citation>
    <scope>NUCLEOTIDE SEQUENCE [LARGE SCALE GENOMIC DNA]</scope>
    <source>
        <strain evidence="4 5">ACAM 167</strain>
    </source>
</reference>
<feature type="signal peptide" evidence="2">
    <location>
        <begin position="1"/>
        <end position="21"/>
    </location>
</feature>
<protein>
    <submittedName>
        <fullName evidence="4">DUF4174 domain-containing protein</fullName>
    </submittedName>
</protein>
<evidence type="ECO:0000256" key="1">
    <source>
        <dbReference type="ARBA" id="ARBA00022729"/>
    </source>
</evidence>
<dbReference type="InterPro" id="IPR025232">
    <property type="entry name" value="DUF4174"/>
</dbReference>
<dbReference type="OrthoDB" id="7362103at2"/>
<evidence type="ECO:0000313" key="5">
    <source>
        <dbReference type="Proteomes" id="UP000321938"/>
    </source>
</evidence>
<dbReference type="STRING" id="1123037.GCA_000425305_01629"/>
<feature type="domain" description="DUF4174" evidence="3">
    <location>
        <begin position="24"/>
        <end position="139"/>
    </location>
</feature>
<evidence type="ECO:0000313" key="4">
    <source>
        <dbReference type="EMBL" id="TXE17662.1"/>
    </source>
</evidence>
<gene>
    <name evidence="4" type="ORF">ES692_08850</name>
</gene>
<feature type="chain" id="PRO_5022915588" evidence="2">
    <location>
        <begin position="22"/>
        <end position="144"/>
    </location>
</feature>
<proteinExistence type="predicted"/>